<evidence type="ECO:0000313" key="3">
    <source>
        <dbReference type="Proteomes" id="UP000729733"/>
    </source>
</evidence>
<evidence type="ECO:0000313" key="2">
    <source>
        <dbReference type="EMBL" id="MCC0179359.1"/>
    </source>
</evidence>
<name>A0A964BT78_9CYAN</name>
<organism evidence="2 3">
    <name type="scientific">Waterburya agarophytonicola KI4</name>
    <dbReference type="NCBI Taxonomy" id="2874699"/>
    <lineage>
        <taxon>Bacteria</taxon>
        <taxon>Bacillati</taxon>
        <taxon>Cyanobacteriota</taxon>
        <taxon>Cyanophyceae</taxon>
        <taxon>Pleurocapsales</taxon>
        <taxon>Hyellaceae</taxon>
        <taxon>Waterburya</taxon>
        <taxon>Waterburya agarophytonicola</taxon>
    </lineage>
</organism>
<proteinExistence type="predicted"/>
<comment type="caution">
    <text evidence="2">The sequence shown here is derived from an EMBL/GenBank/DDBJ whole genome shotgun (WGS) entry which is preliminary data.</text>
</comment>
<keyword evidence="3" id="KW-1185">Reference proteome</keyword>
<gene>
    <name evidence="2" type="ORF">I4641_20570</name>
</gene>
<dbReference type="RefSeq" id="WP_229642458.1">
    <property type="nucleotide sequence ID" value="NZ_JADWDC010000079.1"/>
</dbReference>
<keyword evidence="1" id="KW-0472">Membrane</keyword>
<feature type="transmembrane region" description="Helical" evidence="1">
    <location>
        <begin position="15"/>
        <end position="34"/>
    </location>
</feature>
<protein>
    <submittedName>
        <fullName evidence="2">Uncharacterized protein</fullName>
    </submittedName>
</protein>
<keyword evidence="1" id="KW-1133">Transmembrane helix</keyword>
<keyword evidence="1" id="KW-0812">Transmembrane</keyword>
<dbReference type="AlphaFoldDB" id="A0A964BT78"/>
<reference evidence="2" key="1">
    <citation type="journal article" date="2021" name="Antonie Van Leeuwenhoek">
        <title>Draft genome and description of Waterburya agarophytonicola gen. nov. sp. nov. (Pleurocapsales, Cyanobacteria): a seaweed symbiont.</title>
        <authorList>
            <person name="Bonthond G."/>
            <person name="Shalygin S."/>
            <person name="Bayer T."/>
            <person name="Weinberger F."/>
        </authorList>
    </citation>
    <scope>NUCLEOTIDE SEQUENCE</scope>
    <source>
        <strain evidence="2">KI4</strain>
    </source>
</reference>
<sequence>MSLTKFRKSQLLHTIKLYFIALILIFTIEICINIKAVQANVLISQDFLTTKNSISRELSLQIPTQKTLGVEKISLGHPKFYSIQNQKKQLIKTSIYLRDIARLFGSDFPIFFILNQKIEENKNEYVFVRFKNHEGKWTNLTTGYALNLVTQELDTLAINQSQPLIDFIVKDKRDNSYKPILKVPLNIYCSELANFLQLN</sequence>
<dbReference type="EMBL" id="JADWDC010000079">
    <property type="protein sequence ID" value="MCC0179359.1"/>
    <property type="molecule type" value="Genomic_DNA"/>
</dbReference>
<accession>A0A964BT78</accession>
<dbReference type="Proteomes" id="UP000729733">
    <property type="component" value="Unassembled WGS sequence"/>
</dbReference>
<evidence type="ECO:0000256" key="1">
    <source>
        <dbReference type="SAM" id="Phobius"/>
    </source>
</evidence>